<evidence type="ECO:0000256" key="4">
    <source>
        <dbReference type="ARBA" id="ARBA00022989"/>
    </source>
</evidence>
<feature type="transmembrane region" description="Helical" evidence="6">
    <location>
        <begin position="385"/>
        <end position="404"/>
    </location>
</feature>
<evidence type="ECO:0000256" key="1">
    <source>
        <dbReference type="ARBA" id="ARBA00004651"/>
    </source>
</evidence>
<feature type="transmembrane region" description="Helical" evidence="6">
    <location>
        <begin position="134"/>
        <end position="159"/>
    </location>
</feature>
<evidence type="ECO:0000256" key="6">
    <source>
        <dbReference type="SAM" id="Phobius"/>
    </source>
</evidence>
<sequence>MLNLNSGLIDLKKQIPKNISMNIIFFLINILIGIYLVPYYIDKLGVASYALIPLATSITSYVGLVTDSLSTSVSRYLTVDLQRKNFEKANVIFNTALFGMLGIALLSIPLIIFVSYFAPPFFKVPDSQINDASMLLLGTLISFYISTISGVVGVSLFAYNRLDIQCFLKIVNLLVRVVVILLLFFEFDPKLSHIGLANIIASISVFMMTVYFSKKINPHQKSSFSYFKLSKLKDIASTGNWLVVNQIGSLLFLQIDLIVVNKLFGTAAGGEYGALLVWSQLLRSTAGLLAGVLTPIIFTYYATNQFDKMIATSKSSVKFMGILMAIPIGCLCGFAPQILSIWIGSEFSRLSPLMWVLLGHLIINLSVLPLFPINVSFNKVRIPGLVTLFMGAGNFVLAIIIPYITGWGYYGVAIAGAIMLTLKNSLFIPWYATKVLGVSKNTFYKSMLPGIISMLLIACVTVIINYLINISSLFSLVSVCLGITIVYLSIVWTLGLSISEHEAIKSFIPFKLGE</sequence>
<dbReference type="RefSeq" id="WP_200895895.1">
    <property type="nucleotide sequence ID" value="NZ_JJQA01000054.1"/>
</dbReference>
<dbReference type="PATRIC" id="fig|2209.48.peg.1333"/>
<feature type="transmembrane region" description="Helical" evidence="6">
    <location>
        <begin position="91"/>
        <end position="114"/>
    </location>
</feature>
<feature type="transmembrane region" description="Helical" evidence="6">
    <location>
        <begin position="474"/>
        <end position="496"/>
    </location>
</feature>
<evidence type="ECO:0000313" key="7">
    <source>
        <dbReference type="EMBL" id="KKH17591.1"/>
    </source>
</evidence>
<keyword evidence="2" id="KW-1003">Cell membrane</keyword>
<feature type="transmembrane region" description="Helical" evidence="6">
    <location>
        <begin position="47"/>
        <end position="70"/>
    </location>
</feature>
<proteinExistence type="predicted"/>
<feature type="transmembrane region" description="Helical" evidence="6">
    <location>
        <begin position="443"/>
        <end position="468"/>
    </location>
</feature>
<dbReference type="AlphaFoldDB" id="A0A0F8NIK4"/>
<feature type="transmembrane region" description="Helical" evidence="6">
    <location>
        <begin position="280"/>
        <end position="301"/>
    </location>
</feature>
<dbReference type="PANTHER" id="PTHR30250:SF26">
    <property type="entry name" value="PSMA PROTEIN"/>
    <property type="match status" value="1"/>
</dbReference>
<comment type="subcellular location">
    <subcellularLocation>
        <location evidence="1">Cell membrane</location>
        <topology evidence="1">Multi-pass membrane protein</topology>
    </subcellularLocation>
</comment>
<evidence type="ECO:0000313" key="10">
    <source>
        <dbReference type="Proteomes" id="UP000033987"/>
    </source>
</evidence>
<organism evidence="7 11">
    <name type="scientific">Methanosarcina mazei</name>
    <name type="common">Methanosarcina frisia</name>
    <dbReference type="NCBI Taxonomy" id="2209"/>
    <lineage>
        <taxon>Archaea</taxon>
        <taxon>Methanobacteriati</taxon>
        <taxon>Methanobacteriota</taxon>
        <taxon>Stenosarchaea group</taxon>
        <taxon>Methanomicrobia</taxon>
        <taxon>Methanosarcinales</taxon>
        <taxon>Methanosarcinaceae</taxon>
        <taxon>Methanosarcina</taxon>
    </lineage>
</organism>
<feature type="transmembrane region" description="Helical" evidence="6">
    <location>
        <begin position="241"/>
        <end position="260"/>
    </location>
</feature>
<feature type="transmembrane region" description="Helical" evidence="6">
    <location>
        <begin position="191"/>
        <end position="212"/>
    </location>
</feature>
<name>A0A0F8NIK4_METMZ</name>
<feature type="transmembrane region" description="Helical" evidence="6">
    <location>
        <begin position="322"/>
        <end position="343"/>
    </location>
</feature>
<dbReference type="EMBL" id="JJQB01000105">
    <property type="protein sequence ID" value="KKH17778.1"/>
    <property type="molecule type" value="Genomic_DNA"/>
</dbReference>
<feature type="transmembrane region" description="Helical" evidence="6">
    <location>
        <begin position="410"/>
        <end position="431"/>
    </location>
</feature>
<protein>
    <submittedName>
        <fullName evidence="7">Polysaccharide biosynthesis protein</fullName>
    </submittedName>
</protein>
<evidence type="ECO:0000313" key="11">
    <source>
        <dbReference type="Proteomes" id="UP000034064"/>
    </source>
</evidence>
<dbReference type="EMBL" id="JJQC01000015">
    <property type="protein sequence ID" value="KKH24988.1"/>
    <property type="molecule type" value="Genomic_DNA"/>
</dbReference>
<feature type="transmembrane region" description="Helical" evidence="6">
    <location>
        <begin position="166"/>
        <end position="185"/>
    </location>
</feature>
<dbReference type="Proteomes" id="UP000034064">
    <property type="component" value="Unassembled WGS sequence"/>
</dbReference>
<dbReference type="Proteomes" id="UP000033987">
    <property type="component" value="Unassembled WGS sequence"/>
</dbReference>
<feature type="transmembrane region" description="Helical" evidence="6">
    <location>
        <begin position="355"/>
        <end position="373"/>
    </location>
</feature>
<evidence type="ECO:0000313" key="9">
    <source>
        <dbReference type="EMBL" id="KKH24988.1"/>
    </source>
</evidence>
<evidence type="ECO:0000256" key="5">
    <source>
        <dbReference type="ARBA" id="ARBA00023136"/>
    </source>
</evidence>
<dbReference type="GO" id="GO:0005886">
    <property type="term" value="C:plasma membrane"/>
    <property type="evidence" value="ECO:0007669"/>
    <property type="project" value="UniProtKB-SubCell"/>
</dbReference>
<accession>A0A0F8NIK4</accession>
<dbReference type="EMBL" id="JJQA01000054">
    <property type="protein sequence ID" value="KKH17591.1"/>
    <property type="molecule type" value="Genomic_DNA"/>
</dbReference>
<evidence type="ECO:0000256" key="2">
    <source>
        <dbReference type="ARBA" id="ARBA00022475"/>
    </source>
</evidence>
<evidence type="ECO:0000256" key="3">
    <source>
        <dbReference type="ARBA" id="ARBA00022692"/>
    </source>
</evidence>
<evidence type="ECO:0000313" key="8">
    <source>
        <dbReference type="EMBL" id="KKH17778.1"/>
    </source>
</evidence>
<dbReference type="Proteomes" id="UP000034733">
    <property type="component" value="Unassembled WGS sequence"/>
</dbReference>
<feature type="transmembrane region" description="Helical" evidence="6">
    <location>
        <begin position="21"/>
        <end position="41"/>
    </location>
</feature>
<dbReference type="PANTHER" id="PTHR30250">
    <property type="entry name" value="PST FAMILY PREDICTED COLANIC ACID TRANSPORTER"/>
    <property type="match status" value="1"/>
</dbReference>
<dbReference type="InterPro" id="IPR050833">
    <property type="entry name" value="Poly_Biosynth_Transport"/>
</dbReference>
<keyword evidence="3 6" id="KW-0812">Transmembrane</keyword>
<keyword evidence="5 6" id="KW-0472">Membrane</keyword>
<reference evidence="10 11" key="1">
    <citation type="journal article" date="2015" name="ISME J.">
        <title>Genomic and phenotypic differentiation among Methanosarcina mazei populations from Columbia River sediment.</title>
        <authorList>
            <person name="Youngblut N.D."/>
            <person name="Wirth J.S."/>
            <person name="Henriksen J.R."/>
            <person name="Smith M."/>
            <person name="Simon H."/>
            <person name="Metcalf W.W."/>
            <person name="Whitaker R.J."/>
        </authorList>
    </citation>
    <scope>NUCLEOTIDE SEQUENCE [LARGE SCALE GENOMIC DNA]</scope>
    <source>
        <strain evidence="7 11">1.F.A.1A.3</strain>
        <strain evidence="8 12">1.F.A.1B.3</strain>
        <strain evidence="9 10">1.F.A.1B.4</strain>
    </source>
</reference>
<evidence type="ECO:0000313" key="12">
    <source>
        <dbReference type="Proteomes" id="UP000034733"/>
    </source>
</evidence>
<keyword evidence="4 6" id="KW-1133">Transmembrane helix</keyword>
<comment type="caution">
    <text evidence="7">The sequence shown here is derived from an EMBL/GenBank/DDBJ whole genome shotgun (WGS) entry which is preliminary data.</text>
</comment>
<gene>
    <name evidence="7" type="ORF">DU44_06285</name>
    <name evidence="8" type="ORF">DU48_06255</name>
    <name evidence="9" type="ORF">DU65_05945</name>
</gene>